<keyword evidence="5" id="KW-1133">Transmembrane helix</keyword>
<dbReference type="GeneTree" id="ENSGT00940000159753"/>
<reference evidence="8" key="1">
    <citation type="submission" date="2011-08" db="EMBL/GenBank/DDBJ databases">
        <title>The draft genome of Latimeria chalumnae.</title>
        <authorList>
            <person name="Di Palma F."/>
            <person name="Alfoldi J."/>
            <person name="Johnson J."/>
            <person name="Berlin A."/>
            <person name="Gnerre S."/>
            <person name="Jaffe D."/>
            <person name="MacCallum I."/>
            <person name="Young S."/>
            <person name="Walker B.J."/>
            <person name="Lander E."/>
            <person name="Lindblad-Toh K."/>
        </authorList>
    </citation>
    <scope>NUCLEOTIDE SEQUENCE [LARGE SCALE GENOMIC DNA]</scope>
    <source>
        <strain evidence="8">Wild caught</strain>
    </source>
</reference>
<dbReference type="EMBL" id="AFYH01229917">
    <property type="status" value="NOT_ANNOTATED_CDS"/>
    <property type="molecule type" value="Genomic_DNA"/>
</dbReference>
<evidence type="ECO:0000256" key="4">
    <source>
        <dbReference type="SAM" id="MobiDB-lite"/>
    </source>
</evidence>
<dbReference type="Proteomes" id="UP000008672">
    <property type="component" value="Unassembled WGS sequence"/>
</dbReference>
<dbReference type="HOGENOM" id="CLU_007421_0_0_1"/>
<gene>
    <name evidence="7" type="primary">ALPK1</name>
</gene>
<feature type="compositionally biased region" description="Basic and acidic residues" evidence="4">
    <location>
        <begin position="552"/>
        <end position="566"/>
    </location>
</feature>
<feature type="region of interest" description="Disordered" evidence="4">
    <location>
        <begin position="537"/>
        <end position="573"/>
    </location>
</feature>
<dbReference type="Gene3D" id="3.30.200.20">
    <property type="entry name" value="Phosphorylase Kinase, domain 1"/>
    <property type="match status" value="1"/>
</dbReference>
<accession>H3A639</accession>
<evidence type="ECO:0000256" key="5">
    <source>
        <dbReference type="SAM" id="Phobius"/>
    </source>
</evidence>
<dbReference type="GO" id="GO:0004674">
    <property type="term" value="F:protein serine/threonine kinase activity"/>
    <property type="evidence" value="ECO:0007669"/>
    <property type="project" value="UniProtKB-KW"/>
</dbReference>
<evidence type="ECO:0000256" key="3">
    <source>
        <dbReference type="ARBA" id="ARBA00022777"/>
    </source>
</evidence>
<dbReference type="InParanoid" id="H3A639"/>
<name>H3A639_LATCH</name>
<feature type="transmembrane region" description="Helical" evidence="5">
    <location>
        <begin position="274"/>
        <end position="298"/>
    </location>
</feature>
<dbReference type="FunCoup" id="H3A639">
    <property type="interactions" value="250"/>
</dbReference>
<dbReference type="InterPro" id="IPR004166">
    <property type="entry name" value="a-kinase_dom"/>
</dbReference>
<proteinExistence type="predicted"/>
<protein>
    <submittedName>
        <fullName evidence="7">Alpha kinase 1</fullName>
    </submittedName>
</protein>
<dbReference type="GO" id="GO:0005524">
    <property type="term" value="F:ATP binding"/>
    <property type="evidence" value="ECO:0007669"/>
    <property type="project" value="InterPro"/>
</dbReference>
<keyword evidence="5" id="KW-0812">Transmembrane</keyword>
<dbReference type="Pfam" id="PF02816">
    <property type="entry name" value="Alpha_kinase"/>
    <property type="match status" value="1"/>
</dbReference>
<feature type="domain" description="Alpha-type protein kinase" evidence="6">
    <location>
        <begin position="1007"/>
        <end position="1228"/>
    </location>
</feature>
<dbReference type="eggNOG" id="ENOG502QX1X">
    <property type="taxonomic scope" value="Eukaryota"/>
</dbReference>
<feature type="region of interest" description="Disordered" evidence="4">
    <location>
        <begin position="843"/>
        <end position="901"/>
    </location>
</feature>
<dbReference type="PROSITE" id="PS51158">
    <property type="entry name" value="ALPHA_KINASE"/>
    <property type="match status" value="1"/>
</dbReference>
<dbReference type="STRING" id="7897.ENSLACP00000005110"/>
<keyword evidence="8" id="KW-1185">Reference proteome</keyword>
<evidence type="ECO:0000256" key="2">
    <source>
        <dbReference type="ARBA" id="ARBA00022679"/>
    </source>
</evidence>
<dbReference type="EMBL" id="AFYH01229915">
    <property type="status" value="NOT_ANNOTATED_CDS"/>
    <property type="molecule type" value="Genomic_DNA"/>
</dbReference>
<sequence length="1236" mass="137701">MNNQEVVTILQECKQALDALSSGTSEPAEEDKKVYQRCEASLSDDLRTLLQEAKEMKWPFVPERWQYKQALCPEDKTNLKDMISAKLHELLVYLKASIVVKDCTTAAAVVFLIDRFLYWVDASSRLLQVAKGLHKLCPTTPIAPQVVIRQARVSVNSGKLLKAEYILSSLINNNGATGSWTYAKESDRVLVQSVSIQIRGQILLKLGMWYEAAELIWASIVGYFELPLPDKKGVGVNEGCLTIVFISSVDKDYDAFKNNPRVDLCLLKEFGHRLLFIACVCVCVHAVVFVGVCFAFLFTCSNIRGTCLLSYSFSSDCPPEKKKHYLSEAKEAFEVSLLTKKDNEVVTSKQELHSFVKAAFCLTAAHKGLSSEKETLQEARQMCKAAMEKLYSYGTLSETVEKRTLAEEIMALVKKVKDRLQVRPFPNSDDRSYIPDSYKVCKDRPVVHGKVQFDTVLKNYSQYHTTVCQVFESTCRNHKHEKNTGLSGACITAMKTETRILDTVCITEDCGPQNRPASFSPGNGSDKGSCELQNKTQRRIPHFNQVNTSLDEETKSSDLDLEDNKRGRSLKGSQSSCAQKSWFQVSGSGSSSSWEEIDDQGGLAIPKEKSGFDQDVIDTSCSTAFTEDAKEEGQGCAAPALPMCFQNLSVRGDVSTHSAAPHSPISLSGCLLETTEDTSDGTNNIKDHPGINKRQVSHPSRASQMSSNTSQPIPSLSSKTAVGNLSLIITESHSFEMVEVDRELETASGIKGASDVLSANCGADKNCSSGVDSKAEAADENKDIRADAFTSTDEKVPAGSANCSEEANRLSVSKEASLVSDKNMSIEMLEVDPEAETADMLEDTPGNIESRSSPFTNVRLHSQQRTEQGNGKTDGSTPVSNVDRLEELEFGNSETTEEDEGDRLLGLALNSSNSSTSSFRSWYKSPYFSSSFSEVESPSSLNSSGNSFVFVTGRSEEEIHKARIFNYEDYEKLFKGVSHSWLLERLCNTGIFKPKRLQKVYTALLLKYSKTSDKWTAQETLVHIGEYLSLNKAGKQRNAFWIQFLHQEETLGRYVGKEYKVQKELSFHFNDVERQMTAQHYVTQFNKRLYEQKVPTQIFYIPASVLLVLEDMEIKGCISVEPYMLGDFVKLTNNTKVAKEEYEATTYGLAFGHFTYEFSKYKEVVVDLQGWVTGDGKGLIYLTDPQIHSVDQSKKVGTNFGPKGINYFFNYQHVECNDICRRLSLTKSLRPKPLKN</sequence>
<organism evidence="7 8">
    <name type="scientific">Latimeria chalumnae</name>
    <name type="common">Coelacanth</name>
    <dbReference type="NCBI Taxonomy" id="7897"/>
    <lineage>
        <taxon>Eukaryota</taxon>
        <taxon>Metazoa</taxon>
        <taxon>Chordata</taxon>
        <taxon>Craniata</taxon>
        <taxon>Vertebrata</taxon>
        <taxon>Euteleostomi</taxon>
        <taxon>Coelacanthiformes</taxon>
        <taxon>Coelacanthidae</taxon>
        <taxon>Latimeria</taxon>
    </lineage>
</organism>
<dbReference type="EMBL" id="AFYH01229920">
    <property type="status" value="NOT_ANNOTATED_CDS"/>
    <property type="molecule type" value="Genomic_DNA"/>
</dbReference>
<dbReference type="SUPFAM" id="SSF56112">
    <property type="entry name" value="Protein kinase-like (PK-like)"/>
    <property type="match status" value="1"/>
</dbReference>
<feature type="compositionally biased region" description="Polar residues" evidence="4">
    <location>
        <begin position="697"/>
        <end position="717"/>
    </location>
</feature>
<dbReference type="GO" id="GO:0002753">
    <property type="term" value="P:cytoplasmic pattern recognition receptor signaling pathway"/>
    <property type="evidence" value="ECO:0007669"/>
    <property type="project" value="TreeGrafter"/>
</dbReference>
<dbReference type="GO" id="GO:0045087">
    <property type="term" value="P:innate immune response"/>
    <property type="evidence" value="ECO:0007669"/>
    <property type="project" value="TreeGrafter"/>
</dbReference>
<evidence type="ECO:0000256" key="1">
    <source>
        <dbReference type="ARBA" id="ARBA00022527"/>
    </source>
</evidence>
<feature type="region of interest" description="Disordered" evidence="4">
    <location>
        <begin position="679"/>
        <end position="717"/>
    </location>
</feature>
<dbReference type="InterPro" id="IPR011009">
    <property type="entry name" value="Kinase-like_dom_sf"/>
</dbReference>
<dbReference type="GO" id="GO:0048029">
    <property type="term" value="F:monosaccharide binding"/>
    <property type="evidence" value="ECO:0007669"/>
    <property type="project" value="TreeGrafter"/>
</dbReference>
<dbReference type="EMBL" id="AFYH01229918">
    <property type="status" value="NOT_ANNOTATED_CDS"/>
    <property type="molecule type" value="Genomic_DNA"/>
</dbReference>
<dbReference type="GO" id="GO:0005929">
    <property type="term" value="C:cilium"/>
    <property type="evidence" value="ECO:0007669"/>
    <property type="project" value="TreeGrafter"/>
</dbReference>
<dbReference type="EMBL" id="AFYH01229916">
    <property type="status" value="NOT_ANNOTATED_CDS"/>
    <property type="molecule type" value="Genomic_DNA"/>
</dbReference>
<evidence type="ECO:0000313" key="8">
    <source>
        <dbReference type="Proteomes" id="UP000008672"/>
    </source>
</evidence>
<keyword evidence="2" id="KW-0808">Transferase</keyword>
<reference evidence="7" key="2">
    <citation type="submission" date="2025-08" db="UniProtKB">
        <authorList>
            <consortium name="Ensembl"/>
        </authorList>
    </citation>
    <scope>IDENTIFICATION</scope>
</reference>
<dbReference type="Gene3D" id="3.20.200.10">
    <property type="entry name" value="MHCK/EF2 kinase"/>
    <property type="match status" value="1"/>
</dbReference>
<dbReference type="SMART" id="SM00811">
    <property type="entry name" value="Alpha_kinase"/>
    <property type="match status" value="1"/>
</dbReference>
<dbReference type="PANTHER" id="PTHR46747">
    <property type="entry name" value="ALPHA-PROTEIN KINASE 1"/>
    <property type="match status" value="1"/>
</dbReference>
<dbReference type="Ensembl" id="ENSLACT00000005156.1">
    <property type="protein sequence ID" value="ENSLACP00000005110.1"/>
    <property type="gene ID" value="ENSLACG00000004543.1"/>
</dbReference>
<dbReference type="OMA" id="KCNEICH"/>
<dbReference type="CDD" id="cd16969">
    <property type="entry name" value="Alpha_kinase_ALPK1"/>
    <property type="match status" value="1"/>
</dbReference>
<dbReference type="PANTHER" id="PTHR46747:SF1">
    <property type="entry name" value="ALPHA-PROTEIN KINASE 1"/>
    <property type="match status" value="1"/>
</dbReference>
<keyword evidence="5" id="KW-0472">Membrane</keyword>
<keyword evidence="1" id="KW-0723">Serine/threonine-protein kinase</keyword>
<dbReference type="AlphaFoldDB" id="H3A639"/>
<keyword evidence="3" id="KW-0418">Kinase</keyword>
<evidence type="ECO:0000259" key="6">
    <source>
        <dbReference type="PROSITE" id="PS51158"/>
    </source>
</evidence>
<feature type="compositionally biased region" description="Polar residues" evidence="4">
    <location>
        <begin position="847"/>
        <end position="880"/>
    </location>
</feature>
<dbReference type="InterPro" id="IPR043529">
    <property type="entry name" value="ALPK1"/>
</dbReference>
<reference evidence="7" key="3">
    <citation type="submission" date="2025-09" db="UniProtKB">
        <authorList>
            <consortium name="Ensembl"/>
        </authorList>
    </citation>
    <scope>IDENTIFICATION</scope>
</reference>
<evidence type="ECO:0000313" key="7">
    <source>
        <dbReference type="Ensembl" id="ENSLACP00000005110.1"/>
    </source>
</evidence>
<dbReference type="EMBL" id="AFYH01229919">
    <property type="status" value="NOT_ANNOTATED_CDS"/>
    <property type="molecule type" value="Genomic_DNA"/>
</dbReference>